<dbReference type="Proteomes" id="UP001063166">
    <property type="component" value="Unassembled WGS sequence"/>
</dbReference>
<dbReference type="OrthoDB" id="2130433at2759"/>
<protein>
    <recommendedName>
        <fullName evidence="1">G domain-containing protein</fullName>
    </recommendedName>
</protein>
<reference evidence="2" key="1">
    <citation type="submission" date="2022-07" db="EMBL/GenBank/DDBJ databases">
        <title>The genome of Lyophyllum shimeji provides insight into the initial evolution of ectomycorrhizal fungal genome.</title>
        <authorList>
            <person name="Kobayashi Y."/>
            <person name="Shibata T."/>
            <person name="Hirakawa H."/>
            <person name="Shigenobu S."/>
            <person name="Nishiyama T."/>
            <person name="Yamada A."/>
            <person name="Hasebe M."/>
            <person name="Kawaguchi M."/>
        </authorList>
    </citation>
    <scope>NUCLEOTIDE SEQUENCE</scope>
    <source>
        <strain evidence="2">AT787</strain>
    </source>
</reference>
<comment type="caution">
    <text evidence="2">The sequence shown here is derived from an EMBL/GenBank/DDBJ whole genome shotgun (WGS) entry which is preliminary data.</text>
</comment>
<sequence>MQLGSLSETCLPRVILRNLQTASVSLSPTTACDLHDLSLKPGTAVPLSFEDLALHPRATPVAGQELLNMSLSDIRKDDTFVLVVGQTGSGRSTFINRAVGSPVAEVGHGLTPKTTSIRHFPTAHPRNRGRRFIFVDTPGFDSPNLQDWQILDGIVTWLRKIAGLRTKVVIIYLIEIDQPRKQEAVGMNPRKLLNVMDAHLVIATTKWSNLRNVAIGHRREAELSTAYSREVLRFHDTQESAWAIVDGSQPPINSFDIFLLILRRYHAG</sequence>
<feature type="domain" description="G" evidence="1">
    <location>
        <begin position="81"/>
        <end position="175"/>
    </location>
</feature>
<dbReference type="GO" id="GO:0005525">
    <property type="term" value="F:GTP binding"/>
    <property type="evidence" value="ECO:0007669"/>
    <property type="project" value="InterPro"/>
</dbReference>
<name>A0A9P3PNK2_LYOSH</name>
<dbReference type="InterPro" id="IPR027417">
    <property type="entry name" value="P-loop_NTPase"/>
</dbReference>
<accession>A0A9P3PNK2</accession>
<gene>
    <name evidence="2" type="ORF">LshimejAT787_0702220</name>
</gene>
<evidence type="ECO:0000313" key="3">
    <source>
        <dbReference type="Proteomes" id="UP001063166"/>
    </source>
</evidence>
<dbReference type="SUPFAM" id="SSF52540">
    <property type="entry name" value="P-loop containing nucleoside triphosphate hydrolases"/>
    <property type="match status" value="1"/>
</dbReference>
<dbReference type="AlphaFoldDB" id="A0A9P3PNK2"/>
<dbReference type="Gene3D" id="3.40.50.300">
    <property type="entry name" value="P-loop containing nucleotide triphosphate hydrolases"/>
    <property type="match status" value="1"/>
</dbReference>
<dbReference type="CDD" id="cd00882">
    <property type="entry name" value="Ras_like_GTPase"/>
    <property type="match status" value="1"/>
</dbReference>
<dbReference type="Pfam" id="PF01926">
    <property type="entry name" value="MMR_HSR1"/>
    <property type="match status" value="1"/>
</dbReference>
<evidence type="ECO:0000313" key="2">
    <source>
        <dbReference type="EMBL" id="GLB39712.1"/>
    </source>
</evidence>
<keyword evidence="3" id="KW-1185">Reference proteome</keyword>
<organism evidence="2 3">
    <name type="scientific">Lyophyllum shimeji</name>
    <name type="common">Hon-shimeji</name>
    <name type="synonym">Tricholoma shimeji</name>
    <dbReference type="NCBI Taxonomy" id="47721"/>
    <lineage>
        <taxon>Eukaryota</taxon>
        <taxon>Fungi</taxon>
        <taxon>Dikarya</taxon>
        <taxon>Basidiomycota</taxon>
        <taxon>Agaricomycotina</taxon>
        <taxon>Agaricomycetes</taxon>
        <taxon>Agaricomycetidae</taxon>
        <taxon>Agaricales</taxon>
        <taxon>Tricholomatineae</taxon>
        <taxon>Lyophyllaceae</taxon>
        <taxon>Lyophyllum</taxon>
    </lineage>
</organism>
<dbReference type="InterPro" id="IPR006073">
    <property type="entry name" value="GTP-bd"/>
</dbReference>
<dbReference type="EMBL" id="BRPK01000007">
    <property type="protein sequence ID" value="GLB39712.1"/>
    <property type="molecule type" value="Genomic_DNA"/>
</dbReference>
<evidence type="ECO:0000259" key="1">
    <source>
        <dbReference type="Pfam" id="PF01926"/>
    </source>
</evidence>
<proteinExistence type="predicted"/>